<proteinExistence type="predicted"/>
<dbReference type="EMBL" id="LTDM01000011">
    <property type="protein sequence ID" value="OLS03137.1"/>
    <property type="molecule type" value="Genomic_DNA"/>
</dbReference>
<dbReference type="OrthoDB" id="9788148at2"/>
<evidence type="ECO:0000256" key="4">
    <source>
        <dbReference type="ARBA" id="ARBA00022598"/>
    </source>
</evidence>
<dbReference type="GO" id="GO:0016979">
    <property type="term" value="F:lipoate-protein ligase activity"/>
    <property type="evidence" value="ECO:0007669"/>
    <property type="project" value="UniProtKB-EC"/>
</dbReference>
<dbReference type="AlphaFoldDB" id="A0A1U7M764"/>
<comment type="pathway">
    <text evidence="2">Protein modification; protein lipoylation via exogenous pathway; protein N(6)-(lipoyl)lysine from lipoate: step 1/2.</text>
</comment>
<dbReference type="PANTHER" id="PTHR12561:SF3">
    <property type="entry name" value="LIPOYLTRANSFERASE 1, MITOCHONDRIAL"/>
    <property type="match status" value="1"/>
</dbReference>
<keyword evidence="5" id="KW-0547">Nucleotide-binding</keyword>
<comment type="caution">
    <text evidence="9">The sequence shown here is derived from an EMBL/GenBank/DDBJ whole genome shotgun (WGS) entry which is preliminary data.</text>
</comment>
<feature type="domain" description="BPL/LPL catalytic" evidence="8">
    <location>
        <begin position="24"/>
        <end position="214"/>
    </location>
</feature>
<keyword evidence="6" id="KW-0067">ATP-binding</keyword>
<evidence type="ECO:0000256" key="1">
    <source>
        <dbReference type="ARBA" id="ARBA00005085"/>
    </source>
</evidence>
<dbReference type="RefSeq" id="WP_075725451.1">
    <property type="nucleotide sequence ID" value="NZ_LTDM01000011.1"/>
</dbReference>
<gene>
    <name evidence="9" type="primary">lplJ_1</name>
    <name evidence="9" type="ORF">TICRE_08380</name>
</gene>
<evidence type="ECO:0000256" key="5">
    <source>
        <dbReference type="ARBA" id="ARBA00022741"/>
    </source>
</evidence>
<accession>A0A1U7M764</accession>
<dbReference type="Pfam" id="PF10437">
    <property type="entry name" value="Lip_prot_lig_C"/>
    <property type="match status" value="1"/>
</dbReference>
<keyword evidence="10" id="KW-1185">Reference proteome</keyword>
<dbReference type="GO" id="GO:0005524">
    <property type="term" value="F:ATP binding"/>
    <property type="evidence" value="ECO:0007669"/>
    <property type="project" value="UniProtKB-KW"/>
</dbReference>
<evidence type="ECO:0000313" key="10">
    <source>
        <dbReference type="Proteomes" id="UP000186112"/>
    </source>
</evidence>
<dbReference type="GO" id="GO:0017118">
    <property type="term" value="F:lipoyltransferase activity"/>
    <property type="evidence" value="ECO:0007669"/>
    <property type="project" value="TreeGrafter"/>
</dbReference>
<dbReference type="InterPro" id="IPR004562">
    <property type="entry name" value="LipoylTrfase_LipoateP_Ligase"/>
</dbReference>
<organism evidence="9 10">
    <name type="scientific">Tissierella creatinophila DSM 6911</name>
    <dbReference type="NCBI Taxonomy" id="1123403"/>
    <lineage>
        <taxon>Bacteria</taxon>
        <taxon>Bacillati</taxon>
        <taxon>Bacillota</taxon>
        <taxon>Tissierellia</taxon>
        <taxon>Tissierellales</taxon>
        <taxon>Tissierellaceae</taxon>
        <taxon>Tissierella</taxon>
    </lineage>
</organism>
<evidence type="ECO:0000256" key="6">
    <source>
        <dbReference type="ARBA" id="ARBA00022840"/>
    </source>
</evidence>
<dbReference type="Proteomes" id="UP000186112">
    <property type="component" value="Unassembled WGS sequence"/>
</dbReference>
<dbReference type="CDD" id="cd16443">
    <property type="entry name" value="LplA"/>
    <property type="match status" value="1"/>
</dbReference>
<dbReference type="EC" id="6.3.1.20" evidence="3"/>
<dbReference type="NCBIfam" id="TIGR00545">
    <property type="entry name" value="lipoyltrans"/>
    <property type="match status" value="1"/>
</dbReference>
<dbReference type="GO" id="GO:0005737">
    <property type="term" value="C:cytoplasm"/>
    <property type="evidence" value="ECO:0007669"/>
    <property type="project" value="TreeGrafter"/>
</dbReference>
<dbReference type="PROSITE" id="PS51733">
    <property type="entry name" value="BPL_LPL_CATALYTIC"/>
    <property type="match status" value="1"/>
</dbReference>
<evidence type="ECO:0000256" key="2">
    <source>
        <dbReference type="ARBA" id="ARBA00005124"/>
    </source>
</evidence>
<evidence type="ECO:0000259" key="8">
    <source>
        <dbReference type="PROSITE" id="PS51733"/>
    </source>
</evidence>
<keyword evidence="4 9" id="KW-0436">Ligase</keyword>
<dbReference type="Gene3D" id="3.30.390.50">
    <property type="entry name" value="CO dehydrogenase flavoprotein, C-terminal domain"/>
    <property type="match status" value="1"/>
</dbReference>
<name>A0A1U7M764_TISCR</name>
<dbReference type="SUPFAM" id="SSF82649">
    <property type="entry name" value="SufE/NifU"/>
    <property type="match status" value="1"/>
</dbReference>
<protein>
    <recommendedName>
        <fullName evidence="3">lipoate--protein ligase</fullName>
        <ecNumber evidence="3">6.3.1.20</ecNumber>
    </recommendedName>
</protein>
<dbReference type="UniPathway" id="UPA00537">
    <property type="reaction ID" value="UER00594"/>
</dbReference>
<sequence length="331" mass="38322">MIYVINNSNSCFFNHAAEEYLMNKFDDEIFMLWVNKPSILIGRNQNTLSEINYDYITDNKIDIVRRLSGGGAVYNDLGNMNFSFITYRNEENRQVKNGFEKFALPVINALQSLGVNAIFTGRNDITIDGKKFSGNAQYFQKDKLLHHGTLLFDCDMTRLSSALKSKALKFKDKGIKSVGGRVTNILPHLREAMTLEEFREYLKNYIIDAHNIERVIEFNENDIEEIEKISKERFETWEWNYGKCPVYTYENSVKYPSGLIEYNLNVEESIITDISIYGDFFGERNIKELESALIGVKHNKDELENCLNKIEIDKYIKGLTVKELVGDLLEI</sequence>
<comment type="pathway">
    <text evidence="1">Protein modification; protein lipoylation via exogenous pathway; protein N(6)-(lipoyl)lysine from lipoate: step 2/2.</text>
</comment>
<dbReference type="Pfam" id="PF21948">
    <property type="entry name" value="LplA-B_cat"/>
    <property type="match status" value="1"/>
</dbReference>
<dbReference type="Gene3D" id="3.30.930.10">
    <property type="entry name" value="Bira Bifunctional Protein, Domain 2"/>
    <property type="match status" value="1"/>
</dbReference>
<dbReference type="InterPro" id="IPR045864">
    <property type="entry name" value="aa-tRNA-synth_II/BPL/LPL"/>
</dbReference>
<dbReference type="InterPro" id="IPR004143">
    <property type="entry name" value="BPL_LPL_catalytic"/>
</dbReference>
<evidence type="ECO:0000256" key="7">
    <source>
        <dbReference type="ARBA" id="ARBA00048037"/>
    </source>
</evidence>
<evidence type="ECO:0000256" key="3">
    <source>
        <dbReference type="ARBA" id="ARBA00012367"/>
    </source>
</evidence>
<dbReference type="InterPro" id="IPR019491">
    <property type="entry name" value="Lipoate_protein_ligase_C"/>
</dbReference>
<dbReference type="PANTHER" id="PTHR12561">
    <property type="entry name" value="LIPOATE-PROTEIN LIGASE"/>
    <property type="match status" value="1"/>
</dbReference>
<comment type="catalytic activity">
    <reaction evidence="7">
        <text>L-lysyl-[lipoyl-carrier protein] + (R)-lipoate + ATP = N(6)-[(R)-lipoyl]-L-lysyl-[lipoyl-carrier protein] + AMP + diphosphate + H(+)</text>
        <dbReference type="Rhea" id="RHEA:49288"/>
        <dbReference type="Rhea" id="RHEA-COMP:10500"/>
        <dbReference type="Rhea" id="RHEA-COMP:10502"/>
        <dbReference type="ChEBI" id="CHEBI:15378"/>
        <dbReference type="ChEBI" id="CHEBI:29969"/>
        <dbReference type="ChEBI" id="CHEBI:30616"/>
        <dbReference type="ChEBI" id="CHEBI:33019"/>
        <dbReference type="ChEBI" id="CHEBI:83088"/>
        <dbReference type="ChEBI" id="CHEBI:83099"/>
        <dbReference type="ChEBI" id="CHEBI:456215"/>
        <dbReference type="EC" id="6.3.1.20"/>
    </reaction>
</comment>
<evidence type="ECO:0000313" key="9">
    <source>
        <dbReference type="EMBL" id="OLS03137.1"/>
    </source>
</evidence>
<reference evidence="9 10" key="1">
    <citation type="submission" date="2016-02" db="EMBL/GenBank/DDBJ databases">
        <title>Genome sequence of Tissierella creatinophila DSM 6911.</title>
        <authorList>
            <person name="Poehlein A."/>
            <person name="Daniel R."/>
        </authorList>
    </citation>
    <scope>NUCLEOTIDE SEQUENCE [LARGE SCALE GENOMIC DNA]</scope>
    <source>
        <strain evidence="9 10">DSM 6911</strain>
    </source>
</reference>
<dbReference type="SUPFAM" id="SSF55681">
    <property type="entry name" value="Class II aaRS and biotin synthetases"/>
    <property type="match status" value="1"/>
</dbReference>
<dbReference type="GO" id="GO:0009249">
    <property type="term" value="P:protein lipoylation"/>
    <property type="evidence" value="ECO:0007669"/>
    <property type="project" value="InterPro"/>
</dbReference>